<evidence type="ECO:0000313" key="5">
    <source>
        <dbReference type="RefSeq" id="XP_033572800.1"/>
    </source>
</evidence>
<evidence type="ECO:0000313" key="4">
    <source>
        <dbReference type="Proteomes" id="UP000504636"/>
    </source>
</evidence>
<dbReference type="AlphaFoldDB" id="A0A6A6YAI8"/>
<reference evidence="5" key="2">
    <citation type="submission" date="2020-04" db="EMBL/GenBank/DDBJ databases">
        <authorList>
            <consortium name="NCBI Genome Project"/>
        </authorList>
    </citation>
    <scope>NUCLEOTIDE SEQUENCE</scope>
    <source>
        <strain evidence="5">CBS 304.34</strain>
    </source>
</reference>
<reference evidence="3 5" key="1">
    <citation type="journal article" date="2020" name="Stud. Mycol.">
        <title>101 Dothideomycetes genomes: a test case for predicting lifestyles and emergence of pathogens.</title>
        <authorList>
            <person name="Haridas S."/>
            <person name="Albert R."/>
            <person name="Binder M."/>
            <person name="Bloem J."/>
            <person name="Labutti K."/>
            <person name="Salamov A."/>
            <person name="Andreopoulos B."/>
            <person name="Baker S."/>
            <person name="Barry K."/>
            <person name="Bills G."/>
            <person name="Bluhm B."/>
            <person name="Cannon C."/>
            <person name="Castanera R."/>
            <person name="Culley D."/>
            <person name="Daum C."/>
            <person name="Ezra D."/>
            <person name="Gonzalez J."/>
            <person name="Henrissat B."/>
            <person name="Kuo A."/>
            <person name="Liang C."/>
            <person name="Lipzen A."/>
            <person name="Lutzoni F."/>
            <person name="Magnuson J."/>
            <person name="Mondo S."/>
            <person name="Nolan M."/>
            <person name="Ohm R."/>
            <person name="Pangilinan J."/>
            <person name="Park H.-J."/>
            <person name="Ramirez L."/>
            <person name="Alfaro M."/>
            <person name="Sun H."/>
            <person name="Tritt A."/>
            <person name="Yoshinaga Y."/>
            <person name="Zwiers L.-H."/>
            <person name="Turgeon B."/>
            <person name="Goodwin S."/>
            <person name="Spatafora J."/>
            <person name="Crous P."/>
            <person name="Grigoriev I."/>
        </authorList>
    </citation>
    <scope>NUCLEOTIDE SEQUENCE</scope>
    <source>
        <strain evidence="3 5">CBS 304.34</strain>
    </source>
</reference>
<sequence>MEALRRDMKRQVEQTVEDQRRLSRGLKAQNEHLVAQNRSLERQVKEMSLQAEPYEGVYSLAQRRIVLPRKSTANSRLNDVEDGKQEKGRFSRNEWPMIVDLLSVCRVDTREVGCFR</sequence>
<feature type="region of interest" description="Disordered" evidence="2">
    <location>
        <begin position="1"/>
        <end position="20"/>
    </location>
</feature>
<keyword evidence="4" id="KW-1185">Reference proteome</keyword>
<dbReference type="GeneID" id="54461606"/>
<keyword evidence="1" id="KW-0175">Coiled coil</keyword>
<reference evidence="5" key="3">
    <citation type="submission" date="2025-04" db="UniProtKB">
        <authorList>
            <consortium name="RefSeq"/>
        </authorList>
    </citation>
    <scope>IDENTIFICATION</scope>
    <source>
        <strain evidence="5">CBS 304.34</strain>
    </source>
</reference>
<dbReference type="Proteomes" id="UP000504636">
    <property type="component" value="Unplaced"/>
</dbReference>
<protein>
    <submittedName>
        <fullName evidence="3 5">Uncharacterized protein</fullName>
    </submittedName>
</protein>
<evidence type="ECO:0000256" key="1">
    <source>
        <dbReference type="SAM" id="Coils"/>
    </source>
</evidence>
<name>A0A6A6YAI8_9PEZI</name>
<evidence type="ECO:0000313" key="3">
    <source>
        <dbReference type="EMBL" id="KAF2805836.1"/>
    </source>
</evidence>
<organism evidence="3">
    <name type="scientific">Mytilinidion resinicola</name>
    <dbReference type="NCBI Taxonomy" id="574789"/>
    <lineage>
        <taxon>Eukaryota</taxon>
        <taxon>Fungi</taxon>
        <taxon>Dikarya</taxon>
        <taxon>Ascomycota</taxon>
        <taxon>Pezizomycotina</taxon>
        <taxon>Dothideomycetes</taxon>
        <taxon>Pleosporomycetidae</taxon>
        <taxon>Mytilinidiales</taxon>
        <taxon>Mytilinidiaceae</taxon>
        <taxon>Mytilinidion</taxon>
    </lineage>
</organism>
<gene>
    <name evidence="3 5" type="ORF">BDZ99DRAFT_466187</name>
</gene>
<evidence type="ECO:0000256" key="2">
    <source>
        <dbReference type="SAM" id="MobiDB-lite"/>
    </source>
</evidence>
<accession>A0A6A6YAI8</accession>
<feature type="coiled-coil region" evidence="1">
    <location>
        <begin position="23"/>
        <end position="50"/>
    </location>
</feature>
<proteinExistence type="predicted"/>
<dbReference type="EMBL" id="MU003708">
    <property type="protein sequence ID" value="KAF2805836.1"/>
    <property type="molecule type" value="Genomic_DNA"/>
</dbReference>
<dbReference type="RefSeq" id="XP_033572800.1">
    <property type="nucleotide sequence ID" value="XM_033720713.1"/>
</dbReference>